<dbReference type="Proteomes" id="UP000308891">
    <property type="component" value="Unassembled WGS sequence"/>
</dbReference>
<organism evidence="2 3">
    <name type="scientific">Crenobacter intestini</name>
    <dbReference type="NCBI Taxonomy" id="2563443"/>
    <lineage>
        <taxon>Bacteria</taxon>
        <taxon>Pseudomonadati</taxon>
        <taxon>Pseudomonadota</taxon>
        <taxon>Betaproteobacteria</taxon>
        <taxon>Neisseriales</taxon>
        <taxon>Neisseriaceae</taxon>
        <taxon>Crenobacter</taxon>
    </lineage>
</organism>
<accession>A0A4T0UIZ6</accession>
<comment type="caution">
    <text evidence="2">The sequence shown here is derived from an EMBL/GenBank/DDBJ whole genome shotgun (WGS) entry which is preliminary data.</text>
</comment>
<dbReference type="EMBL" id="STGJ01000026">
    <property type="protein sequence ID" value="TIC78517.1"/>
    <property type="molecule type" value="Genomic_DNA"/>
</dbReference>
<proteinExistence type="predicted"/>
<sequence length="64" mass="6434">MKSLFAAEERESKLSKLGDPVESLGNAAKLSNSVNGSITCTHGVGEASFDPACVASHAGQVGDG</sequence>
<evidence type="ECO:0000313" key="3">
    <source>
        <dbReference type="Proteomes" id="UP000308891"/>
    </source>
</evidence>
<gene>
    <name evidence="2" type="ORF">E5K04_15780</name>
</gene>
<keyword evidence="3" id="KW-1185">Reference proteome</keyword>
<dbReference type="AlphaFoldDB" id="A0A4T0UIZ6"/>
<protein>
    <submittedName>
        <fullName evidence="2">Uncharacterized protein</fullName>
    </submittedName>
</protein>
<feature type="region of interest" description="Disordered" evidence="1">
    <location>
        <begin position="1"/>
        <end position="20"/>
    </location>
</feature>
<dbReference type="RefSeq" id="WP_136555810.1">
    <property type="nucleotide sequence ID" value="NZ_STGJ01000026.1"/>
</dbReference>
<evidence type="ECO:0000313" key="2">
    <source>
        <dbReference type="EMBL" id="TIC78517.1"/>
    </source>
</evidence>
<evidence type="ECO:0000256" key="1">
    <source>
        <dbReference type="SAM" id="MobiDB-lite"/>
    </source>
</evidence>
<reference evidence="2 3" key="1">
    <citation type="submission" date="2019-04" db="EMBL/GenBank/DDBJ databases">
        <title>Crenobacter sp. nov.</title>
        <authorList>
            <person name="Shi S."/>
        </authorList>
    </citation>
    <scope>NUCLEOTIDE SEQUENCE [LARGE SCALE GENOMIC DNA]</scope>
    <source>
        <strain evidence="2 3">GY 70310</strain>
    </source>
</reference>
<name>A0A4T0UIZ6_9NEIS</name>
<feature type="compositionally biased region" description="Basic and acidic residues" evidence="1">
    <location>
        <begin position="7"/>
        <end position="16"/>
    </location>
</feature>